<organism evidence="2">
    <name type="scientific">uncultured Frankineae bacterium</name>
    <dbReference type="NCBI Taxonomy" id="437475"/>
    <lineage>
        <taxon>Bacteria</taxon>
        <taxon>Bacillati</taxon>
        <taxon>Actinomycetota</taxon>
        <taxon>Actinomycetes</taxon>
        <taxon>Frankiales</taxon>
        <taxon>environmental samples</taxon>
    </lineage>
</organism>
<dbReference type="EMBL" id="CADCUB010000148">
    <property type="protein sequence ID" value="CAA9352386.1"/>
    <property type="molecule type" value="Genomic_DNA"/>
</dbReference>
<feature type="non-terminal residue" evidence="2">
    <location>
        <position position="1"/>
    </location>
</feature>
<proteinExistence type="predicted"/>
<reference evidence="2" key="1">
    <citation type="submission" date="2020-02" db="EMBL/GenBank/DDBJ databases">
        <authorList>
            <person name="Meier V. D."/>
        </authorList>
    </citation>
    <scope>NUCLEOTIDE SEQUENCE</scope>
    <source>
        <strain evidence="2">AVDCRST_MAG07</strain>
    </source>
</reference>
<dbReference type="AlphaFoldDB" id="A0A6J4M7Y6"/>
<evidence type="ECO:0000256" key="1">
    <source>
        <dbReference type="SAM" id="MobiDB-lite"/>
    </source>
</evidence>
<feature type="region of interest" description="Disordered" evidence="1">
    <location>
        <begin position="1"/>
        <end position="126"/>
    </location>
</feature>
<accession>A0A6J4M7Y6</accession>
<feature type="compositionally biased region" description="Low complexity" evidence="1">
    <location>
        <begin position="1"/>
        <end position="17"/>
    </location>
</feature>
<evidence type="ECO:0000313" key="2">
    <source>
        <dbReference type="EMBL" id="CAA9352386.1"/>
    </source>
</evidence>
<name>A0A6J4M7Y6_9ACTN</name>
<feature type="compositionally biased region" description="Basic and acidic residues" evidence="1">
    <location>
        <begin position="25"/>
        <end position="38"/>
    </location>
</feature>
<feature type="non-terminal residue" evidence="2">
    <location>
        <position position="126"/>
    </location>
</feature>
<feature type="compositionally biased region" description="Basic residues" evidence="1">
    <location>
        <begin position="67"/>
        <end position="78"/>
    </location>
</feature>
<feature type="compositionally biased region" description="Basic residues" evidence="1">
    <location>
        <begin position="91"/>
        <end position="103"/>
    </location>
</feature>
<protein>
    <submittedName>
        <fullName evidence="2">Uncharacterized protein</fullName>
    </submittedName>
</protein>
<gene>
    <name evidence="2" type="ORF">AVDCRST_MAG07-3121</name>
</gene>
<feature type="compositionally biased region" description="Basic and acidic residues" evidence="1">
    <location>
        <begin position="104"/>
        <end position="126"/>
    </location>
</feature>
<sequence>ADAGVVARQAAAGPCAAHRLRHPRAARDPLRRVHELPVRRRPARRAGDDGAGRRAAGPRGAQACLRRPARRHPGRRQGRSGPAHPGPLPRPLRRLRQHTGRVRRAVELHRAAGQGARDHHRERRQL</sequence>